<comment type="caution">
    <text evidence="1">The sequence shown here is derived from an EMBL/GenBank/DDBJ whole genome shotgun (WGS) entry which is preliminary data.</text>
</comment>
<evidence type="ECO:0000313" key="1">
    <source>
        <dbReference type="EMBL" id="CAF1487750.1"/>
    </source>
</evidence>
<gene>
    <name evidence="2" type="ORF">JXQ802_LOCUS54515</name>
    <name evidence="1" type="ORF">PYM288_LOCUS38048</name>
</gene>
<dbReference type="EMBL" id="CAJNOL010010577">
    <property type="protein sequence ID" value="CAF1650554.1"/>
    <property type="molecule type" value="Genomic_DNA"/>
</dbReference>
<keyword evidence="4" id="KW-1185">Reference proteome</keyword>
<dbReference type="Proteomes" id="UP000663854">
    <property type="component" value="Unassembled WGS sequence"/>
</dbReference>
<proteinExistence type="predicted"/>
<dbReference type="Proteomes" id="UP000663870">
    <property type="component" value="Unassembled WGS sequence"/>
</dbReference>
<organism evidence="1 3">
    <name type="scientific">Rotaria sordida</name>
    <dbReference type="NCBI Taxonomy" id="392033"/>
    <lineage>
        <taxon>Eukaryota</taxon>
        <taxon>Metazoa</taxon>
        <taxon>Spiralia</taxon>
        <taxon>Gnathifera</taxon>
        <taxon>Rotifera</taxon>
        <taxon>Eurotatoria</taxon>
        <taxon>Bdelloidea</taxon>
        <taxon>Philodinida</taxon>
        <taxon>Philodinidae</taxon>
        <taxon>Rotaria</taxon>
    </lineage>
</organism>
<sequence>MTKRATISPKETEKVRVLARTRSTEIRAAYAPKQSRATASSGS</sequence>
<dbReference type="AlphaFoldDB" id="A0A815S8W3"/>
<name>A0A815S8W3_9BILA</name>
<accession>A0A815S8W3</accession>
<protein>
    <submittedName>
        <fullName evidence="1">Uncharacterized protein</fullName>
    </submittedName>
</protein>
<reference evidence="1" key="1">
    <citation type="submission" date="2021-02" db="EMBL/GenBank/DDBJ databases">
        <authorList>
            <person name="Nowell W R."/>
        </authorList>
    </citation>
    <scope>NUCLEOTIDE SEQUENCE</scope>
</reference>
<evidence type="ECO:0000313" key="3">
    <source>
        <dbReference type="Proteomes" id="UP000663854"/>
    </source>
</evidence>
<dbReference type="EMBL" id="CAJNOH010008850">
    <property type="protein sequence ID" value="CAF1487750.1"/>
    <property type="molecule type" value="Genomic_DNA"/>
</dbReference>
<evidence type="ECO:0000313" key="2">
    <source>
        <dbReference type="EMBL" id="CAF1650554.1"/>
    </source>
</evidence>
<feature type="non-terminal residue" evidence="1">
    <location>
        <position position="43"/>
    </location>
</feature>
<evidence type="ECO:0000313" key="4">
    <source>
        <dbReference type="Proteomes" id="UP000663870"/>
    </source>
</evidence>